<sequence>MYRAFALLGLSLCLTIAAPARAATDDTPSLGDISMRPSLSPDRASELAMTLPPAADIAEALGAGPASRQALGPKVMVRVDISSQTMTVLVHGKVVHEWKVSTAGRGYITPTGFWTPYRMHVMWRSRKYDNAPMPHSIFFHEGYAIHATPHIKRLGKPASHGCVRLHPDNAKILFALVRQYGPSVVRVSVEP</sequence>
<dbReference type="PROSITE" id="PS52029">
    <property type="entry name" value="LD_TPASE"/>
    <property type="match status" value="1"/>
</dbReference>
<protein>
    <recommendedName>
        <fullName evidence="9">L,D-TPase catalytic domain-containing protein</fullName>
    </recommendedName>
</protein>
<evidence type="ECO:0000256" key="1">
    <source>
        <dbReference type="ARBA" id="ARBA00004752"/>
    </source>
</evidence>
<keyword evidence="6 7" id="KW-0961">Cell wall biogenesis/degradation</keyword>
<dbReference type="GO" id="GO:0016740">
    <property type="term" value="F:transferase activity"/>
    <property type="evidence" value="ECO:0007669"/>
    <property type="project" value="UniProtKB-KW"/>
</dbReference>
<name>A0A1I4QQW0_9HYPH</name>
<dbReference type="PANTHER" id="PTHR30582:SF2">
    <property type="entry name" value="L,D-TRANSPEPTIDASE YCIB-RELATED"/>
    <property type="match status" value="1"/>
</dbReference>
<dbReference type="Gene3D" id="2.40.440.10">
    <property type="entry name" value="L,D-transpeptidase catalytic domain-like"/>
    <property type="match status" value="1"/>
</dbReference>
<comment type="similarity">
    <text evidence="2">Belongs to the YkuD family.</text>
</comment>
<keyword evidence="8" id="KW-0732">Signal</keyword>
<gene>
    <name evidence="10" type="ORF">CXZ10_03700</name>
</gene>
<feature type="active site" description="Nucleophile" evidence="7">
    <location>
        <position position="162"/>
    </location>
</feature>
<dbReference type="GO" id="GO:0008360">
    <property type="term" value="P:regulation of cell shape"/>
    <property type="evidence" value="ECO:0007669"/>
    <property type="project" value="UniProtKB-UniRule"/>
</dbReference>
<dbReference type="InterPro" id="IPR005490">
    <property type="entry name" value="LD_TPept_cat_dom"/>
</dbReference>
<dbReference type="PANTHER" id="PTHR30582">
    <property type="entry name" value="L,D-TRANSPEPTIDASE"/>
    <property type="match status" value="1"/>
</dbReference>
<feature type="domain" description="L,D-TPase catalytic" evidence="9">
    <location>
        <begin position="75"/>
        <end position="187"/>
    </location>
</feature>
<dbReference type="EMBL" id="PJNW01000002">
    <property type="protein sequence ID" value="PKR90487.1"/>
    <property type="molecule type" value="Genomic_DNA"/>
</dbReference>
<dbReference type="CDD" id="cd16913">
    <property type="entry name" value="YkuD_like"/>
    <property type="match status" value="1"/>
</dbReference>
<feature type="chain" id="PRO_5015065652" description="L,D-TPase catalytic domain-containing protein" evidence="8">
    <location>
        <begin position="23"/>
        <end position="191"/>
    </location>
</feature>
<dbReference type="SUPFAM" id="SSF141523">
    <property type="entry name" value="L,D-transpeptidase catalytic domain-like"/>
    <property type="match status" value="1"/>
</dbReference>
<evidence type="ECO:0000256" key="5">
    <source>
        <dbReference type="ARBA" id="ARBA00022984"/>
    </source>
</evidence>
<keyword evidence="3" id="KW-0808">Transferase</keyword>
<accession>A0A1I4QQW0</accession>
<dbReference type="AlphaFoldDB" id="A0A1I4QQW0"/>
<comment type="caution">
    <text evidence="10">The sequence shown here is derived from an EMBL/GenBank/DDBJ whole genome shotgun (WGS) entry which is preliminary data.</text>
</comment>
<dbReference type="GO" id="GO:0071972">
    <property type="term" value="F:peptidoglycan L,D-transpeptidase activity"/>
    <property type="evidence" value="ECO:0007669"/>
    <property type="project" value="TreeGrafter"/>
</dbReference>
<reference evidence="10 11" key="1">
    <citation type="submission" date="2017-12" db="EMBL/GenBank/DDBJ databases">
        <title>Anaerobic carbon monoxide metabolism by Pleomorphomonas carboxyditropha sp. nov., a new mesophilic hydrogenogenic carboxidotroph.</title>
        <authorList>
            <person name="Esquivel-Elizondo S."/>
            <person name="Krajmalnik-Brown R."/>
        </authorList>
    </citation>
    <scope>NUCLEOTIDE SEQUENCE [LARGE SCALE GENOMIC DNA]</scope>
    <source>
        <strain evidence="10 11">R5-392</strain>
    </source>
</reference>
<organism evidence="10 11">
    <name type="scientific">Pleomorphomonas diazotrophica</name>
    <dbReference type="NCBI Taxonomy" id="1166257"/>
    <lineage>
        <taxon>Bacteria</taxon>
        <taxon>Pseudomonadati</taxon>
        <taxon>Pseudomonadota</taxon>
        <taxon>Alphaproteobacteria</taxon>
        <taxon>Hyphomicrobiales</taxon>
        <taxon>Pleomorphomonadaceae</taxon>
        <taxon>Pleomorphomonas</taxon>
    </lineage>
</organism>
<dbReference type="GO" id="GO:0018104">
    <property type="term" value="P:peptidoglycan-protein cross-linking"/>
    <property type="evidence" value="ECO:0007669"/>
    <property type="project" value="TreeGrafter"/>
</dbReference>
<feature type="active site" description="Proton donor/acceptor" evidence="7">
    <location>
        <position position="146"/>
    </location>
</feature>
<dbReference type="GO" id="GO:0005576">
    <property type="term" value="C:extracellular region"/>
    <property type="evidence" value="ECO:0007669"/>
    <property type="project" value="TreeGrafter"/>
</dbReference>
<evidence type="ECO:0000259" key="9">
    <source>
        <dbReference type="PROSITE" id="PS52029"/>
    </source>
</evidence>
<dbReference type="RefSeq" id="WP_101287580.1">
    <property type="nucleotide sequence ID" value="NZ_FOUQ01000001.1"/>
</dbReference>
<comment type="pathway">
    <text evidence="1 7">Cell wall biogenesis; peptidoglycan biosynthesis.</text>
</comment>
<evidence type="ECO:0000256" key="3">
    <source>
        <dbReference type="ARBA" id="ARBA00022679"/>
    </source>
</evidence>
<dbReference type="Proteomes" id="UP000233491">
    <property type="component" value="Unassembled WGS sequence"/>
</dbReference>
<evidence type="ECO:0000313" key="10">
    <source>
        <dbReference type="EMBL" id="PKR90487.1"/>
    </source>
</evidence>
<dbReference type="OrthoDB" id="463216at2"/>
<evidence type="ECO:0000256" key="2">
    <source>
        <dbReference type="ARBA" id="ARBA00005992"/>
    </source>
</evidence>
<keyword evidence="5 7" id="KW-0573">Peptidoglycan synthesis</keyword>
<proteinExistence type="inferred from homology"/>
<dbReference type="InterPro" id="IPR038063">
    <property type="entry name" value="Transpep_catalytic_dom"/>
</dbReference>
<evidence type="ECO:0000256" key="4">
    <source>
        <dbReference type="ARBA" id="ARBA00022960"/>
    </source>
</evidence>
<feature type="signal peptide" evidence="8">
    <location>
        <begin position="1"/>
        <end position="22"/>
    </location>
</feature>
<keyword evidence="11" id="KW-1185">Reference proteome</keyword>
<dbReference type="InterPro" id="IPR050979">
    <property type="entry name" value="LD-transpeptidase"/>
</dbReference>
<dbReference type="Pfam" id="PF03734">
    <property type="entry name" value="YkuD"/>
    <property type="match status" value="1"/>
</dbReference>
<dbReference type="UniPathway" id="UPA00219"/>
<evidence type="ECO:0000256" key="6">
    <source>
        <dbReference type="ARBA" id="ARBA00023316"/>
    </source>
</evidence>
<keyword evidence="4 7" id="KW-0133">Cell shape</keyword>
<evidence type="ECO:0000256" key="8">
    <source>
        <dbReference type="SAM" id="SignalP"/>
    </source>
</evidence>
<dbReference type="GO" id="GO:0071555">
    <property type="term" value="P:cell wall organization"/>
    <property type="evidence" value="ECO:0007669"/>
    <property type="project" value="UniProtKB-UniRule"/>
</dbReference>
<evidence type="ECO:0000256" key="7">
    <source>
        <dbReference type="PROSITE-ProRule" id="PRU01373"/>
    </source>
</evidence>
<evidence type="ECO:0000313" key="11">
    <source>
        <dbReference type="Proteomes" id="UP000233491"/>
    </source>
</evidence>